<dbReference type="PANTHER" id="PTHR48107">
    <property type="entry name" value="NADPH-DEPENDENT ALDEHYDE REDUCTASE-LIKE PROTEIN, CHLOROPLASTIC-RELATED"/>
    <property type="match status" value="1"/>
</dbReference>
<sequence length="324" mass="34624">MTCYSRYVAVGACLLLGLALPVTSQDNENGTVGEGLLNPLSLYTANYTIPVQPFPGLMSNFEIRPDCGEERYVGTGRLVGRRALITGGDSGIGRAVAIAFAREGADVVINYLPEEESDAQEVVEVIEATTSSQIFTIPGDLRNESFCIDLVNRAAEHLGGLDILVSNAAYSNITFDIRDLTNEQFDRTIYTNIYANFWLSKAIRPFLEPGSSIIFTSSGISQAPSGGLIDYGPTKAFVTTFSRSLSLQLAPFGIRVNAIAPALVLTPFLSTQGMTTEAMRQIVGATPYGRIEQPVELAPAFVGLAERAATYVSGSLWGVSGAQG</sequence>
<name>A0AAV9N6K2_9EURO</name>
<dbReference type="Proteomes" id="UP001358417">
    <property type="component" value="Unassembled WGS sequence"/>
</dbReference>
<reference evidence="5 6" key="1">
    <citation type="submission" date="2023-08" db="EMBL/GenBank/DDBJ databases">
        <title>Black Yeasts Isolated from many extreme environments.</title>
        <authorList>
            <person name="Coleine C."/>
            <person name="Stajich J.E."/>
            <person name="Selbmann L."/>
        </authorList>
    </citation>
    <scope>NUCLEOTIDE SEQUENCE [LARGE SCALE GENOMIC DNA]</scope>
    <source>
        <strain evidence="5 6">CCFEE 5792</strain>
    </source>
</reference>
<dbReference type="PANTHER" id="PTHR48107:SF16">
    <property type="entry name" value="NADPH-DEPENDENT ALDEHYDE REDUCTASE 1, CHLOROPLASTIC"/>
    <property type="match status" value="1"/>
</dbReference>
<keyword evidence="6" id="KW-1185">Reference proteome</keyword>
<dbReference type="RefSeq" id="XP_064703956.1">
    <property type="nucleotide sequence ID" value="XM_064849253.1"/>
</dbReference>
<dbReference type="GeneID" id="89973863"/>
<feature type="chain" id="PRO_5043597516" evidence="4">
    <location>
        <begin position="25"/>
        <end position="324"/>
    </location>
</feature>
<dbReference type="EMBL" id="JAVRRD010000021">
    <property type="protein sequence ID" value="KAK5048597.1"/>
    <property type="molecule type" value="Genomic_DNA"/>
</dbReference>
<dbReference type="Gene3D" id="3.40.50.720">
    <property type="entry name" value="NAD(P)-binding Rossmann-like Domain"/>
    <property type="match status" value="1"/>
</dbReference>
<dbReference type="FunFam" id="3.40.50.720:FF:000084">
    <property type="entry name" value="Short-chain dehydrogenase reductase"/>
    <property type="match status" value="1"/>
</dbReference>
<organism evidence="5 6">
    <name type="scientific">Exophiala bonariae</name>
    <dbReference type="NCBI Taxonomy" id="1690606"/>
    <lineage>
        <taxon>Eukaryota</taxon>
        <taxon>Fungi</taxon>
        <taxon>Dikarya</taxon>
        <taxon>Ascomycota</taxon>
        <taxon>Pezizomycotina</taxon>
        <taxon>Eurotiomycetes</taxon>
        <taxon>Chaetothyriomycetidae</taxon>
        <taxon>Chaetothyriales</taxon>
        <taxon>Herpotrichiellaceae</taxon>
        <taxon>Exophiala</taxon>
    </lineage>
</organism>
<protein>
    <submittedName>
        <fullName evidence="5">Uncharacterized protein</fullName>
    </submittedName>
</protein>
<evidence type="ECO:0000256" key="3">
    <source>
        <dbReference type="ARBA" id="ARBA00023002"/>
    </source>
</evidence>
<dbReference type="PRINTS" id="PR00081">
    <property type="entry name" value="GDHRDH"/>
</dbReference>
<dbReference type="SUPFAM" id="SSF51735">
    <property type="entry name" value="NAD(P)-binding Rossmann-fold domains"/>
    <property type="match status" value="1"/>
</dbReference>
<evidence type="ECO:0000256" key="2">
    <source>
        <dbReference type="ARBA" id="ARBA00022857"/>
    </source>
</evidence>
<comment type="caution">
    <text evidence="5">The sequence shown here is derived from an EMBL/GenBank/DDBJ whole genome shotgun (WGS) entry which is preliminary data.</text>
</comment>
<keyword evidence="2" id="KW-0521">NADP</keyword>
<keyword evidence="4" id="KW-0732">Signal</keyword>
<evidence type="ECO:0000313" key="6">
    <source>
        <dbReference type="Proteomes" id="UP001358417"/>
    </source>
</evidence>
<keyword evidence="3" id="KW-0560">Oxidoreductase</keyword>
<gene>
    <name evidence="5" type="ORF">LTR84_005688</name>
</gene>
<dbReference type="GO" id="GO:0016614">
    <property type="term" value="F:oxidoreductase activity, acting on CH-OH group of donors"/>
    <property type="evidence" value="ECO:0007669"/>
    <property type="project" value="UniProtKB-ARBA"/>
</dbReference>
<evidence type="ECO:0000256" key="1">
    <source>
        <dbReference type="ARBA" id="ARBA00006484"/>
    </source>
</evidence>
<dbReference type="InterPro" id="IPR036291">
    <property type="entry name" value="NAD(P)-bd_dom_sf"/>
</dbReference>
<proteinExistence type="inferred from homology"/>
<dbReference type="AlphaFoldDB" id="A0AAV9N6K2"/>
<feature type="signal peptide" evidence="4">
    <location>
        <begin position="1"/>
        <end position="24"/>
    </location>
</feature>
<comment type="similarity">
    <text evidence="1">Belongs to the short-chain dehydrogenases/reductases (SDR) family.</text>
</comment>
<dbReference type="Pfam" id="PF13561">
    <property type="entry name" value="adh_short_C2"/>
    <property type="match status" value="1"/>
</dbReference>
<evidence type="ECO:0000313" key="5">
    <source>
        <dbReference type="EMBL" id="KAK5048597.1"/>
    </source>
</evidence>
<accession>A0AAV9N6K2</accession>
<evidence type="ECO:0000256" key="4">
    <source>
        <dbReference type="SAM" id="SignalP"/>
    </source>
</evidence>
<dbReference type="InterPro" id="IPR002347">
    <property type="entry name" value="SDR_fam"/>
</dbReference>